<dbReference type="Gene3D" id="1.10.1740.10">
    <property type="match status" value="1"/>
</dbReference>
<gene>
    <name evidence="5" type="ORF">GCM10007100_21760</name>
</gene>
<dbReference type="InterPro" id="IPR053812">
    <property type="entry name" value="HTH_Sigma70_ECF-like"/>
</dbReference>
<proteinExistence type="predicted"/>
<keyword evidence="2" id="KW-0731">Sigma factor</keyword>
<sequence length="264" mass="30004">MGSADASVERLACFRDGIRRKFSASCWQERTMTFPETSWTILAEATLNGGESEKAALGKLFERYWTPISSVMRARGVPSERVEDLTQDFFLSLMEGGFFRRADRERGKFRTFLLNALRNFLADDARRTMAAKRGGQLERVELREDSSSYEDDALRFDLAWAETLFDAAVLATGEEVKKKRGEEGWESLQVFLTGEGEMRNYADLGQLLGMGEGGVKSEVSRMRAKFREHLRREVALTVSAPHEIDEELALLRDVMMRRPAKDHG</sequence>
<dbReference type="InterPro" id="IPR039425">
    <property type="entry name" value="RNA_pol_sigma-70-like"/>
</dbReference>
<dbReference type="GO" id="GO:0016987">
    <property type="term" value="F:sigma factor activity"/>
    <property type="evidence" value="ECO:0007669"/>
    <property type="project" value="UniProtKB-KW"/>
</dbReference>
<protein>
    <submittedName>
        <fullName evidence="5">RNA polymerase subunit sigma-24</fullName>
    </submittedName>
</protein>
<keyword evidence="6" id="KW-1185">Reference proteome</keyword>
<evidence type="ECO:0000313" key="6">
    <source>
        <dbReference type="Proteomes" id="UP000644507"/>
    </source>
</evidence>
<feature type="domain" description="RNA polymerase sigma-70 ECF-like HTH" evidence="4">
    <location>
        <begin position="54"/>
        <end position="154"/>
    </location>
</feature>
<evidence type="ECO:0000256" key="2">
    <source>
        <dbReference type="ARBA" id="ARBA00023082"/>
    </source>
</evidence>
<evidence type="ECO:0000256" key="3">
    <source>
        <dbReference type="ARBA" id="ARBA00023163"/>
    </source>
</evidence>
<name>A0A918TQ52_9BACT</name>
<reference evidence="5" key="1">
    <citation type="journal article" date="2014" name="Int. J. Syst. Evol. Microbiol.">
        <title>Complete genome sequence of Corynebacterium casei LMG S-19264T (=DSM 44701T), isolated from a smear-ripened cheese.</title>
        <authorList>
            <consortium name="US DOE Joint Genome Institute (JGI-PGF)"/>
            <person name="Walter F."/>
            <person name="Albersmeier A."/>
            <person name="Kalinowski J."/>
            <person name="Ruckert C."/>
        </authorList>
    </citation>
    <scope>NUCLEOTIDE SEQUENCE</scope>
    <source>
        <strain evidence="5">KCTC 12988</strain>
    </source>
</reference>
<evidence type="ECO:0000256" key="1">
    <source>
        <dbReference type="ARBA" id="ARBA00023015"/>
    </source>
</evidence>
<organism evidence="5 6">
    <name type="scientific">Roseibacillus persicicus</name>
    <dbReference type="NCBI Taxonomy" id="454148"/>
    <lineage>
        <taxon>Bacteria</taxon>
        <taxon>Pseudomonadati</taxon>
        <taxon>Verrucomicrobiota</taxon>
        <taxon>Verrucomicrobiia</taxon>
        <taxon>Verrucomicrobiales</taxon>
        <taxon>Verrucomicrobiaceae</taxon>
        <taxon>Roseibacillus</taxon>
    </lineage>
</organism>
<dbReference type="Proteomes" id="UP000644507">
    <property type="component" value="Unassembled WGS sequence"/>
</dbReference>
<dbReference type="PANTHER" id="PTHR43133">
    <property type="entry name" value="RNA POLYMERASE ECF-TYPE SIGMA FACTO"/>
    <property type="match status" value="1"/>
</dbReference>
<dbReference type="Pfam" id="PF07638">
    <property type="entry name" value="Sigma70_ECF"/>
    <property type="match status" value="1"/>
</dbReference>
<dbReference type="EMBL" id="BMXI01000008">
    <property type="protein sequence ID" value="GHC54864.1"/>
    <property type="molecule type" value="Genomic_DNA"/>
</dbReference>
<reference evidence="5" key="2">
    <citation type="submission" date="2020-09" db="EMBL/GenBank/DDBJ databases">
        <authorList>
            <person name="Sun Q."/>
            <person name="Kim S."/>
        </authorList>
    </citation>
    <scope>NUCLEOTIDE SEQUENCE</scope>
    <source>
        <strain evidence="5">KCTC 12988</strain>
    </source>
</reference>
<accession>A0A918TQ52</accession>
<dbReference type="PANTHER" id="PTHR43133:SF51">
    <property type="entry name" value="RNA POLYMERASE SIGMA FACTOR"/>
    <property type="match status" value="1"/>
</dbReference>
<dbReference type="AlphaFoldDB" id="A0A918TQ52"/>
<comment type="caution">
    <text evidence="5">The sequence shown here is derived from an EMBL/GenBank/DDBJ whole genome shotgun (WGS) entry which is preliminary data.</text>
</comment>
<dbReference type="SUPFAM" id="SSF88946">
    <property type="entry name" value="Sigma2 domain of RNA polymerase sigma factors"/>
    <property type="match status" value="1"/>
</dbReference>
<dbReference type="GO" id="GO:0006352">
    <property type="term" value="P:DNA-templated transcription initiation"/>
    <property type="evidence" value="ECO:0007669"/>
    <property type="project" value="InterPro"/>
</dbReference>
<evidence type="ECO:0000313" key="5">
    <source>
        <dbReference type="EMBL" id="GHC54864.1"/>
    </source>
</evidence>
<keyword evidence="3" id="KW-0804">Transcription</keyword>
<dbReference type="InterPro" id="IPR013325">
    <property type="entry name" value="RNA_pol_sigma_r2"/>
</dbReference>
<evidence type="ECO:0000259" key="4">
    <source>
        <dbReference type="Pfam" id="PF07638"/>
    </source>
</evidence>
<keyword evidence="1" id="KW-0805">Transcription regulation</keyword>